<proteinExistence type="predicted"/>
<feature type="region of interest" description="Disordered" evidence="1">
    <location>
        <begin position="64"/>
        <end position="259"/>
    </location>
</feature>
<feature type="region of interest" description="Disordered" evidence="1">
    <location>
        <begin position="1"/>
        <end position="52"/>
    </location>
</feature>
<dbReference type="RefSeq" id="XP_040633178.1">
    <property type="nucleotide sequence ID" value="XM_040771544.1"/>
</dbReference>
<dbReference type="STRING" id="1858805.M5GBF5"/>
<feature type="compositionally biased region" description="Low complexity" evidence="1">
    <location>
        <begin position="84"/>
        <end position="96"/>
    </location>
</feature>
<dbReference type="HOGENOM" id="CLU_1008389_0_0_1"/>
<feature type="compositionally biased region" description="Basic and acidic residues" evidence="1">
    <location>
        <begin position="113"/>
        <end position="128"/>
    </location>
</feature>
<name>M5GBF5_DACPD</name>
<feature type="compositionally biased region" description="Polar residues" evidence="1">
    <location>
        <begin position="1"/>
        <end position="11"/>
    </location>
</feature>
<protein>
    <submittedName>
        <fullName evidence="2">Uncharacterized protein</fullName>
    </submittedName>
</protein>
<feature type="compositionally biased region" description="Low complexity" evidence="1">
    <location>
        <begin position="155"/>
        <end position="166"/>
    </location>
</feature>
<feature type="compositionally biased region" description="Low complexity" evidence="1">
    <location>
        <begin position="225"/>
        <end position="247"/>
    </location>
</feature>
<dbReference type="EMBL" id="JH795855">
    <property type="protein sequence ID" value="EJU06284.1"/>
    <property type="molecule type" value="Genomic_DNA"/>
</dbReference>
<sequence length="276" mass="29325">MTSSPDAQTAEGSKERRPSNAMLRRLSGQNSTLRGGRGSPLHLSPKAGTLRLGASGYQSDLHVRAPSSSSIATMTHRALYPPNSGRSFSAIESGSSSDEDDEGAAEEEEEQQAMEKEEASRRIRELERLVNPNTMQFAQSARSHVSPSPVRTRLSAQKPQSPASSSVNTDRYEASASASPTSPPSAGVPPQGTARRGDMQSSLSPPASVLQRGRQELRVSTSDRTANSTAPSTSSSFSDISDVSTSAFEEAAGTSVRPAVPSRLTVFARNHLGRHY</sequence>
<reference evidence="2 3" key="1">
    <citation type="journal article" date="2012" name="Science">
        <title>The Paleozoic origin of enzymatic lignin decomposition reconstructed from 31 fungal genomes.</title>
        <authorList>
            <person name="Floudas D."/>
            <person name="Binder M."/>
            <person name="Riley R."/>
            <person name="Barry K."/>
            <person name="Blanchette R.A."/>
            <person name="Henrissat B."/>
            <person name="Martinez A.T."/>
            <person name="Otillar R."/>
            <person name="Spatafora J.W."/>
            <person name="Yadav J.S."/>
            <person name="Aerts A."/>
            <person name="Benoit I."/>
            <person name="Boyd A."/>
            <person name="Carlson A."/>
            <person name="Copeland A."/>
            <person name="Coutinho P.M."/>
            <person name="de Vries R.P."/>
            <person name="Ferreira P."/>
            <person name="Findley K."/>
            <person name="Foster B."/>
            <person name="Gaskell J."/>
            <person name="Glotzer D."/>
            <person name="Gorecki P."/>
            <person name="Heitman J."/>
            <person name="Hesse C."/>
            <person name="Hori C."/>
            <person name="Igarashi K."/>
            <person name="Jurgens J.A."/>
            <person name="Kallen N."/>
            <person name="Kersten P."/>
            <person name="Kohler A."/>
            <person name="Kuees U."/>
            <person name="Kumar T.K.A."/>
            <person name="Kuo A."/>
            <person name="LaButti K."/>
            <person name="Larrondo L.F."/>
            <person name="Lindquist E."/>
            <person name="Ling A."/>
            <person name="Lombard V."/>
            <person name="Lucas S."/>
            <person name="Lundell T."/>
            <person name="Martin R."/>
            <person name="McLaughlin D.J."/>
            <person name="Morgenstern I."/>
            <person name="Morin E."/>
            <person name="Murat C."/>
            <person name="Nagy L.G."/>
            <person name="Nolan M."/>
            <person name="Ohm R.A."/>
            <person name="Patyshakuliyeva A."/>
            <person name="Rokas A."/>
            <person name="Ruiz-Duenas F.J."/>
            <person name="Sabat G."/>
            <person name="Salamov A."/>
            <person name="Samejima M."/>
            <person name="Schmutz J."/>
            <person name="Slot J.C."/>
            <person name="St John F."/>
            <person name="Stenlid J."/>
            <person name="Sun H."/>
            <person name="Sun S."/>
            <person name="Syed K."/>
            <person name="Tsang A."/>
            <person name="Wiebenga A."/>
            <person name="Young D."/>
            <person name="Pisabarro A."/>
            <person name="Eastwood D.C."/>
            <person name="Martin F."/>
            <person name="Cullen D."/>
            <person name="Grigoriev I.V."/>
            <person name="Hibbett D.S."/>
        </authorList>
    </citation>
    <scope>NUCLEOTIDE SEQUENCE [LARGE SCALE GENOMIC DNA]</scope>
    <source>
        <strain evidence="2 3">DJM-731 SS1</strain>
    </source>
</reference>
<evidence type="ECO:0000256" key="1">
    <source>
        <dbReference type="SAM" id="MobiDB-lite"/>
    </source>
</evidence>
<dbReference type="Proteomes" id="UP000030653">
    <property type="component" value="Unassembled WGS sequence"/>
</dbReference>
<dbReference type="GeneID" id="63686606"/>
<dbReference type="AlphaFoldDB" id="M5GBF5"/>
<feature type="compositionally biased region" description="Polar residues" evidence="1">
    <location>
        <begin position="131"/>
        <end position="146"/>
    </location>
</feature>
<evidence type="ECO:0000313" key="2">
    <source>
        <dbReference type="EMBL" id="EJU06284.1"/>
    </source>
</evidence>
<gene>
    <name evidence="2" type="ORF">DACRYDRAFT_19513</name>
</gene>
<evidence type="ECO:0000313" key="3">
    <source>
        <dbReference type="Proteomes" id="UP000030653"/>
    </source>
</evidence>
<keyword evidence="3" id="KW-1185">Reference proteome</keyword>
<feature type="compositionally biased region" description="Acidic residues" evidence="1">
    <location>
        <begin position="97"/>
        <end position="112"/>
    </location>
</feature>
<accession>M5GBF5</accession>
<organism evidence="2 3">
    <name type="scientific">Dacryopinax primogenitus (strain DJM 731)</name>
    <name type="common">Brown rot fungus</name>
    <dbReference type="NCBI Taxonomy" id="1858805"/>
    <lineage>
        <taxon>Eukaryota</taxon>
        <taxon>Fungi</taxon>
        <taxon>Dikarya</taxon>
        <taxon>Basidiomycota</taxon>
        <taxon>Agaricomycotina</taxon>
        <taxon>Dacrymycetes</taxon>
        <taxon>Dacrymycetales</taxon>
        <taxon>Dacrymycetaceae</taxon>
        <taxon>Dacryopinax</taxon>
    </lineage>
</organism>